<dbReference type="EMBL" id="BKCJ010009833">
    <property type="protein sequence ID" value="GEU88830.1"/>
    <property type="molecule type" value="Genomic_DNA"/>
</dbReference>
<organism evidence="1">
    <name type="scientific">Tanacetum cinerariifolium</name>
    <name type="common">Dalmatian daisy</name>
    <name type="synonym">Chrysanthemum cinerariifolium</name>
    <dbReference type="NCBI Taxonomy" id="118510"/>
    <lineage>
        <taxon>Eukaryota</taxon>
        <taxon>Viridiplantae</taxon>
        <taxon>Streptophyta</taxon>
        <taxon>Embryophyta</taxon>
        <taxon>Tracheophyta</taxon>
        <taxon>Spermatophyta</taxon>
        <taxon>Magnoliopsida</taxon>
        <taxon>eudicotyledons</taxon>
        <taxon>Gunneridae</taxon>
        <taxon>Pentapetalae</taxon>
        <taxon>asterids</taxon>
        <taxon>campanulids</taxon>
        <taxon>Asterales</taxon>
        <taxon>Asteraceae</taxon>
        <taxon>Asteroideae</taxon>
        <taxon>Anthemideae</taxon>
        <taxon>Anthemidinae</taxon>
        <taxon>Tanacetum</taxon>
    </lineage>
</organism>
<proteinExistence type="predicted"/>
<gene>
    <name evidence="1" type="ORF">Tci_060808</name>
</gene>
<dbReference type="AlphaFoldDB" id="A0A6L2NRU8"/>
<accession>A0A6L2NRU8</accession>
<comment type="caution">
    <text evidence="1">The sequence shown here is derived from an EMBL/GenBank/DDBJ whole genome shotgun (WGS) entry which is preliminary data.</text>
</comment>
<evidence type="ECO:0000313" key="1">
    <source>
        <dbReference type="EMBL" id="GEU88830.1"/>
    </source>
</evidence>
<sequence length="219" mass="25122">MEESSKKATQRSPSLQVLLEEFNTGNDDVSPVRKVTDVDERLWNPSGSQTFGKQSSFNEFLATPIDFFAFVMNRLKINNLTQYVLTGPTYELMKGTCKSVVELKYHLEEVFKATNDQLDWHNPEGRPYPYDLSKPLPLIQNARDFLDTINKDHPSSLLLHVNDSNNVDDDGEPRATRFALRDSVNRNLKKIQISSDSLQNSRMMVPLQKQKKVDPSNRF</sequence>
<reference evidence="1" key="1">
    <citation type="journal article" date="2019" name="Sci. Rep.">
        <title>Draft genome of Tanacetum cinerariifolium, the natural source of mosquito coil.</title>
        <authorList>
            <person name="Yamashiro T."/>
            <person name="Shiraishi A."/>
            <person name="Satake H."/>
            <person name="Nakayama K."/>
        </authorList>
    </citation>
    <scope>NUCLEOTIDE SEQUENCE</scope>
</reference>
<name>A0A6L2NRU8_TANCI</name>
<protein>
    <submittedName>
        <fullName evidence="1">Uncharacterized protein</fullName>
    </submittedName>
</protein>